<dbReference type="InterPro" id="IPR012677">
    <property type="entry name" value="Nucleotide-bd_a/b_plait_sf"/>
</dbReference>
<evidence type="ECO:0000313" key="6">
    <source>
        <dbReference type="Proteomes" id="UP000624404"/>
    </source>
</evidence>
<feature type="region of interest" description="Disordered" evidence="3">
    <location>
        <begin position="345"/>
        <end position="437"/>
    </location>
</feature>
<dbReference type="InterPro" id="IPR050374">
    <property type="entry name" value="RRT5_SRSF_SR"/>
</dbReference>
<keyword evidence="6" id="KW-1185">Reference proteome</keyword>
<evidence type="ECO:0000256" key="3">
    <source>
        <dbReference type="SAM" id="MobiDB-lite"/>
    </source>
</evidence>
<dbReference type="CDD" id="cd00590">
    <property type="entry name" value="RRM_SF"/>
    <property type="match status" value="1"/>
</dbReference>
<reference evidence="5" key="1">
    <citation type="submission" date="2020-10" db="EMBL/GenBank/DDBJ databases">
        <authorList>
            <person name="Kusch S."/>
        </authorList>
    </citation>
    <scope>NUCLEOTIDE SEQUENCE</scope>
    <source>
        <strain evidence="5">SwB9</strain>
    </source>
</reference>
<dbReference type="EMBL" id="CAJHIA010000009">
    <property type="protein sequence ID" value="CAD6442991.1"/>
    <property type="molecule type" value="Genomic_DNA"/>
</dbReference>
<feature type="domain" description="RRM" evidence="4">
    <location>
        <begin position="229"/>
        <end position="321"/>
    </location>
</feature>
<sequence length="437" mass="47637">MPQVLPGDVTGLYYILVSNLPWSCTWQRLKDFARNQDCTGHFLAVEHAQVYPESTCGWVTVRGKEDFLEALQYLQGGMMENRALCADGRNETESIQVRDLAMPWTTQYSCESPARDPTPPAPMPLVSSAHSGPIQQMSFYQMAPLPSGTSTTTSISTTFDDRGMTQIQQIRSVGIYPNVPLPPTFDPILYAGDVAPSTPMFISPLQTFTTSPPLLPSAEQYDTMSIVKSKVIITQIPHHASTTDLRNLIHAGIKAKFLDTSSAENPLAALCSMKIEKHPDGRQKSHAFLSFETYSMARAIVDMLDGVDFKGRNLRVKLAKEGAEPRQSPIRPISTASASILPLRERGQPKSQVSSQVTIHSKSSILAPQEKNLRKSKEEKDAKDGTTEERDGERATATATATAKESAVATVAIVAADSEREATPKSPMVVNGSGKNA</sequence>
<accession>A0A8H2ZNK2</accession>
<feature type="compositionally biased region" description="Low complexity" evidence="3">
    <location>
        <begin position="395"/>
        <end position="412"/>
    </location>
</feature>
<feature type="compositionally biased region" description="Polar residues" evidence="3">
    <location>
        <begin position="349"/>
        <end position="366"/>
    </location>
</feature>
<dbReference type="InterPro" id="IPR000504">
    <property type="entry name" value="RRM_dom"/>
</dbReference>
<dbReference type="SMART" id="SM00360">
    <property type="entry name" value="RRM"/>
    <property type="match status" value="2"/>
</dbReference>
<dbReference type="SUPFAM" id="SSF54928">
    <property type="entry name" value="RNA-binding domain, RBD"/>
    <property type="match status" value="2"/>
</dbReference>
<dbReference type="Proteomes" id="UP000624404">
    <property type="component" value="Unassembled WGS sequence"/>
</dbReference>
<comment type="caution">
    <text evidence="5">The sequence shown here is derived from an EMBL/GenBank/DDBJ whole genome shotgun (WGS) entry which is preliminary data.</text>
</comment>
<evidence type="ECO:0000259" key="4">
    <source>
        <dbReference type="PROSITE" id="PS50102"/>
    </source>
</evidence>
<gene>
    <name evidence="5" type="ORF">SCLTRI_LOCUS2783</name>
</gene>
<dbReference type="PANTHER" id="PTHR23003:SF3">
    <property type="entry name" value="FI21236P1-RELATED"/>
    <property type="match status" value="1"/>
</dbReference>
<organism evidence="5 6">
    <name type="scientific">Sclerotinia trifoliorum</name>
    <dbReference type="NCBI Taxonomy" id="28548"/>
    <lineage>
        <taxon>Eukaryota</taxon>
        <taxon>Fungi</taxon>
        <taxon>Dikarya</taxon>
        <taxon>Ascomycota</taxon>
        <taxon>Pezizomycotina</taxon>
        <taxon>Leotiomycetes</taxon>
        <taxon>Helotiales</taxon>
        <taxon>Sclerotiniaceae</taxon>
        <taxon>Sclerotinia</taxon>
    </lineage>
</organism>
<name>A0A8H2ZNK2_9HELO</name>
<dbReference type="Gene3D" id="3.30.70.330">
    <property type="match status" value="2"/>
</dbReference>
<feature type="compositionally biased region" description="Basic and acidic residues" evidence="3">
    <location>
        <begin position="371"/>
        <end position="394"/>
    </location>
</feature>
<evidence type="ECO:0000256" key="1">
    <source>
        <dbReference type="ARBA" id="ARBA00022884"/>
    </source>
</evidence>
<dbReference type="GO" id="GO:0005634">
    <property type="term" value="C:nucleus"/>
    <property type="evidence" value="ECO:0007669"/>
    <property type="project" value="TreeGrafter"/>
</dbReference>
<keyword evidence="1 2" id="KW-0694">RNA-binding</keyword>
<dbReference type="GO" id="GO:1990904">
    <property type="term" value="C:ribonucleoprotein complex"/>
    <property type="evidence" value="ECO:0007669"/>
    <property type="project" value="TreeGrafter"/>
</dbReference>
<dbReference type="GO" id="GO:0003729">
    <property type="term" value="F:mRNA binding"/>
    <property type="evidence" value="ECO:0007669"/>
    <property type="project" value="TreeGrafter"/>
</dbReference>
<dbReference type="PANTHER" id="PTHR23003">
    <property type="entry name" value="RNA RECOGNITION MOTIF RRM DOMAIN CONTAINING PROTEIN"/>
    <property type="match status" value="1"/>
</dbReference>
<proteinExistence type="predicted"/>
<dbReference type="GO" id="GO:0005737">
    <property type="term" value="C:cytoplasm"/>
    <property type="evidence" value="ECO:0007669"/>
    <property type="project" value="TreeGrafter"/>
</dbReference>
<evidence type="ECO:0000256" key="2">
    <source>
        <dbReference type="PROSITE-ProRule" id="PRU00176"/>
    </source>
</evidence>
<evidence type="ECO:0000313" key="5">
    <source>
        <dbReference type="EMBL" id="CAD6442991.1"/>
    </source>
</evidence>
<dbReference type="InterPro" id="IPR035979">
    <property type="entry name" value="RBD_domain_sf"/>
</dbReference>
<dbReference type="AlphaFoldDB" id="A0A8H2ZNK2"/>
<protein>
    <submittedName>
        <fullName evidence="5">Db6e9eb7-3782-4db9-9d22-6475528ff2e9</fullName>
    </submittedName>
</protein>
<dbReference type="PROSITE" id="PS50102">
    <property type="entry name" value="RRM"/>
    <property type="match status" value="1"/>
</dbReference>
<dbReference type="OrthoDB" id="610462at2759"/>